<reference evidence="2 3" key="1">
    <citation type="journal article" date="2013" name="Genome Announc.">
        <title>Genome Sequence of Rhizobium lupini HPC(L) Isolated from Saline Desert Soil, Kutch (Gujarat).</title>
        <authorList>
            <person name="Agarwal L."/>
            <person name="Purohit H.J."/>
        </authorList>
    </citation>
    <scope>NUCLEOTIDE SEQUENCE [LARGE SCALE GENOMIC DNA]</scope>
    <source>
        <strain evidence="3">HPC(L)</strain>
    </source>
</reference>
<evidence type="ECO:0000313" key="3">
    <source>
        <dbReference type="Proteomes" id="UP000017668"/>
    </source>
</evidence>
<evidence type="ECO:0000313" key="2">
    <source>
        <dbReference type="EMBL" id="EKJ94373.1"/>
    </source>
</evidence>
<feature type="transmembrane region" description="Helical" evidence="1">
    <location>
        <begin position="20"/>
        <end position="38"/>
    </location>
</feature>
<accession>A0ABP2RP74</accession>
<keyword evidence="3" id="KW-1185">Reference proteome</keyword>
<sequence length="112" mass="13074">MVPLLPDSRDLCFDLRKTLSFELLDTVFALFVLALLGARNRLFQRVNPLRYQQDFPVVFEVATFFQGRNLFEAKRIQAFFRRNFLSFQIIGRDQRHLVGHSCAPCVFNCNTA</sequence>
<protein>
    <submittedName>
        <fullName evidence="2">Uncharacterized protein</fullName>
    </submittedName>
</protein>
<dbReference type="EMBL" id="AMQQ01000029">
    <property type="protein sequence ID" value="EKJ94373.1"/>
    <property type="molecule type" value="Genomic_DNA"/>
</dbReference>
<keyword evidence="1" id="KW-0472">Membrane</keyword>
<gene>
    <name evidence="2" type="ORF">C241_19442</name>
</gene>
<evidence type="ECO:0000256" key="1">
    <source>
        <dbReference type="SAM" id="Phobius"/>
    </source>
</evidence>
<organism evidence="2 3">
    <name type="scientific">Bradyrhizobium lupini HPC(L)</name>
    <dbReference type="NCBI Taxonomy" id="1229491"/>
    <lineage>
        <taxon>Bacteria</taxon>
        <taxon>Pseudomonadati</taxon>
        <taxon>Pseudomonadota</taxon>
        <taxon>Alphaproteobacteria</taxon>
        <taxon>Hyphomicrobiales</taxon>
        <taxon>Nitrobacteraceae</taxon>
        <taxon>Bradyrhizobium</taxon>
    </lineage>
</organism>
<comment type="caution">
    <text evidence="2">The sequence shown here is derived from an EMBL/GenBank/DDBJ whole genome shotgun (WGS) entry which is preliminary data.</text>
</comment>
<keyword evidence="1" id="KW-0812">Transmembrane</keyword>
<keyword evidence="1" id="KW-1133">Transmembrane helix</keyword>
<dbReference type="Proteomes" id="UP000017668">
    <property type="component" value="Unassembled WGS sequence"/>
</dbReference>
<proteinExistence type="predicted"/>
<name>A0ABP2RP74_RHILU</name>